<protein>
    <recommendedName>
        <fullName evidence="3">EF-hand domain-containing protein</fullName>
    </recommendedName>
</protein>
<gene>
    <name evidence="1" type="ORF">OIE73_12435</name>
</gene>
<dbReference type="Proteomes" id="UP001335325">
    <property type="component" value="Chromosome"/>
</dbReference>
<proteinExistence type="predicted"/>
<dbReference type="GeneID" id="91543390"/>
<evidence type="ECO:0008006" key="3">
    <source>
        <dbReference type="Google" id="ProtNLM"/>
    </source>
</evidence>
<keyword evidence="2" id="KW-1185">Reference proteome</keyword>
<dbReference type="RefSeq" id="WP_326752640.1">
    <property type="nucleotide sequence ID" value="NZ_CP109134.1"/>
</dbReference>
<name>A0ABZ1GK27_9ACTN</name>
<sequence length="60" mass="6547">MPRLAVQENDISLPALLDQCGTGLHRWQTLLKALDFDDDKVPFGEFLDALSAQPAPTVPA</sequence>
<reference evidence="1 2" key="1">
    <citation type="submission" date="2022-10" db="EMBL/GenBank/DDBJ databases">
        <title>The complete genomes of actinobacterial strains from the NBC collection.</title>
        <authorList>
            <person name="Joergensen T.S."/>
            <person name="Alvarez Arevalo M."/>
            <person name="Sterndorff E.B."/>
            <person name="Faurdal D."/>
            <person name="Vuksanovic O."/>
            <person name="Mourched A.-S."/>
            <person name="Charusanti P."/>
            <person name="Shaw S."/>
            <person name="Blin K."/>
            <person name="Weber T."/>
        </authorList>
    </citation>
    <scope>NUCLEOTIDE SEQUENCE [LARGE SCALE GENOMIC DNA]</scope>
    <source>
        <strain evidence="1 2">NBC 01753</strain>
    </source>
</reference>
<evidence type="ECO:0000313" key="1">
    <source>
        <dbReference type="EMBL" id="WSD06508.1"/>
    </source>
</evidence>
<accession>A0ABZ1GK27</accession>
<dbReference type="EMBL" id="CP109134">
    <property type="protein sequence ID" value="WSD06508.1"/>
    <property type="molecule type" value="Genomic_DNA"/>
</dbReference>
<organism evidence="1 2">
    <name type="scientific">Streptomyces hirsutus</name>
    <dbReference type="NCBI Taxonomy" id="35620"/>
    <lineage>
        <taxon>Bacteria</taxon>
        <taxon>Bacillati</taxon>
        <taxon>Actinomycetota</taxon>
        <taxon>Actinomycetes</taxon>
        <taxon>Kitasatosporales</taxon>
        <taxon>Streptomycetaceae</taxon>
        <taxon>Streptomyces</taxon>
    </lineage>
</organism>
<evidence type="ECO:0000313" key="2">
    <source>
        <dbReference type="Proteomes" id="UP001335325"/>
    </source>
</evidence>